<dbReference type="AlphaFoldDB" id="A0A494VPI9"/>
<dbReference type="InterPro" id="IPR001387">
    <property type="entry name" value="Cro/C1-type_HTH"/>
</dbReference>
<dbReference type="PROSITE" id="PS50943">
    <property type="entry name" value="HTH_CROC1"/>
    <property type="match status" value="1"/>
</dbReference>
<dbReference type="InterPro" id="IPR039060">
    <property type="entry name" value="Antitox_HigA"/>
</dbReference>
<accession>A0A494VPI9</accession>
<dbReference type="PANTHER" id="PTHR40455">
    <property type="entry name" value="ANTITOXIN HIGA"/>
    <property type="match status" value="1"/>
</dbReference>
<dbReference type="OrthoDB" id="9796786at2"/>
<dbReference type="SUPFAM" id="SSF47413">
    <property type="entry name" value="lambda repressor-like DNA-binding domains"/>
    <property type="match status" value="1"/>
</dbReference>
<dbReference type="GO" id="GO:0001046">
    <property type="term" value="F:core promoter sequence-specific DNA binding"/>
    <property type="evidence" value="ECO:0007669"/>
    <property type="project" value="TreeGrafter"/>
</dbReference>
<name>A0A494VPI9_9SPHI</name>
<organism evidence="2 3">
    <name type="scientific">Mucilaginibacter celer</name>
    <dbReference type="NCBI Taxonomy" id="2305508"/>
    <lineage>
        <taxon>Bacteria</taxon>
        <taxon>Pseudomonadati</taxon>
        <taxon>Bacteroidota</taxon>
        <taxon>Sphingobacteriia</taxon>
        <taxon>Sphingobacteriales</taxon>
        <taxon>Sphingobacteriaceae</taxon>
        <taxon>Mucilaginibacter</taxon>
    </lineage>
</organism>
<proteinExistence type="predicted"/>
<evidence type="ECO:0000313" key="2">
    <source>
        <dbReference type="EMBL" id="AYL97396.1"/>
    </source>
</evidence>
<dbReference type="KEGG" id="muh:HYN43_019725"/>
<dbReference type="Proteomes" id="UP000270046">
    <property type="component" value="Chromosome"/>
</dbReference>
<dbReference type="PANTHER" id="PTHR40455:SF1">
    <property type="entry name" value="ANTITOXIN HIGA"/>
    <property type="match status" value="1"/>
</dbReference>
<protein>
    <submittedName>
        <fullName evidence="2">XRE family transcriptional regulator</fullName>
    </submittedName>
</protein>
<gene>
    <name evidence="2" type="ORF">HYN43_019725</name>
</gene>
<dbReference type="RefSeq" id="WP_119410968.1">
    <property type="nucleotide sequence ID" value="NZ_CP032869.1"/>
</dbReference>
<evidence type="ECO:0000259" key="1">
    <source>
        <dbReference type="PROSITE" id="PS50943"/>
    </source>
</evidence>
<dbReference type="GO" id="GO:0006355">
    <property type="term" value="P:regulation of DNA-templated transcription"/>
    <property type="evidence" value="ECO:0007669"/>
    <property type="project" value="InterPro"/>
</dbReference>
<reference evidence="2 3" key="1">
    <citation type="submission" date="2018-10" db="EMBL/GenBank/DDBJ databases">
        <title>Genome sequencing of Mucilaginibacter sp. HYN0043.</title>
        <authorList>
            <person name="Kim M."/>
            <person name="Yi H."/>
        </authorList>
    </citation>
    <scope>NUCLEOTIDE SEQUENCE [LARGE SCALE GENOMIC DNA]</scope>
    <source>
        <strain evidence="2 3">HYN0043</strain>
    </source>
</reference>
<dbReference type="InterPro" id="IPR010982">
    <property type="entry name" value="Lambda_DNA-bd_dom_sf"/>
</dbReference>
<dbReference type="EMBL" id="CP032869">
    <property type="protein sequence ID" value="AYL97396.1"/>
    <property type="molecule type" value="Genomic_DNA"/>
</dbReference>
<sequence>MIKPQWFLLETEQEYHNALARYEQVKRAAKNSKDHKEKLLLVHLISEYENANSTLPDVDPIELIKIRMEDFGYKSADLAKQYGDKGTVSKVLNYKQALSLTMIRKFSELLRIPASALIKEYQLAE</sequence>
<evidence type="ECO:0000313" key="3">
    <source>
        <dbReference type="Proteomes" id="UP000270046"/>
    </source>
</evidence>
<dbReference type="Gene3D" id="1.10.260.40">
    <property type="entry name" value="lambda repressor-like DNA-binding domains"/>
    <property type="match status" value="1"/>
</dbReference>
<keyword evidence="3" id="KW-1185">Reference proteome</keyword>
<feature type="domain" description="HTH cro/C1-type" evidence="1">
    <location>
        <begin position="64"/>
        <end position="117"/>
    </location>
</feature>